<dbReference type="HOGENOM" id="CLU_2549703_0_0_1"/>
<name>J3LIX9_ORYBR</name>
<evidence type="ECO:0000313" key="2">
    <source>
        <dbReference type="EnsemblPlants" id="OB03G10050.1"/>
    </source>
</evidence>
<proteinExistence type="predicted"/>
<dbReference type="AlphaFoldDB" id="J3LIX9"/>
<organism evidence="2">
    <name type="scientific">Oryza brachyantha</name>
    <name type="common">malo sina</name>
    <dbReference type="NCBI Taxonomy" id="4533"/>
    <lineage>
        <taxon>Eukaryota</taxon>
        <taxon>Viridiplantae</taxon>
        <taxon>Streptophyta</taxon>
        <taxon>Embryophyta</taxon>
        <taxon>Tracheophyta</taxon>
        <taxon>Spermatophyta</taxon>
        <taxon>Magnoliopsida</taxon>
        <taxon>Liliopsida</taxon>
        <taxon>Poales</taxon>
        <taxon>Poaceae</taxon>
        <taxon>BOP clade</taxon>
        <taxon>Oryzoideae</taxon>
        <taxon>Oryzeae</taxon>
        <taxon>Oryzinae</taxon>
        <taxon>Oryza</taxon>
    </lineage>
</organism>
<protein>
    <submittedName>
        <fullName evidence="2">Uncharacterized protein</fullName>
    </submittedName>
</protein>
<dbReference type="Proteomes" id="UP000006038">
    <property type="component" value="Chromosome 3"/>
</dbReference>
<reference evidence="2" key="1">
    <citation type="journal article" date="2013" name="Nat. Commun.">
        <title>Whole-genome sequencing of Oryza brachyantha reveals mechanisms underlying Oryza genome evolution.</title>
        <authorList>
            <person name="Chen J."/>
            <person name="Huang Q."/>
            <person name="Gao D."/>
            <person name="Wang J."/>
            <person name="Lang Y."/>
            <person name="Liu T."/>
            <person name="Li B."/>
            <person name="Bai Z."/>
            <person name="Luis Goicoechea J."/>
            <person name="Liang C."/>
            <person name="Chen C."/>
            <person name="Zhang W."/>
            <person name="Sun S."/>
            <person name="Liao Y."/>
            <person name="Zhang X."/>
            <person name="Yang L."/>
            <person name="Song C."/>
            <person name="Wang M."/>
            <person name="Shi J."/>
            <person name="Liu G."/>
            <person name="Liu J."/>
            <person name="Zhou H."/>
            <person name="Zhou W."/>
            <person name="Yu Q."/>
            <person name="An N."/>
            <person name="Chen Y."/>
            <person name="Cai Q."/>
            <person name="Wang B."/>
            <person name="Liu B."/>
            <person name="Min J."/>
            <person name="Huang Y."/>
            <person name="Wu H."/>
            <person name="Li Z."/>
            <person name="Zhang Y."/>
            <person name="Yin Y."/>
            <person name="Song W."/>
            <person name="Jiang J."/>
            <person name="Jackson S.A."/>
            <person name="Wing R.A."/>
            <person name="Wang J."/>
            <person name="Chen M."/>
        </authorList>
    </citation>
    <scope>NUCLEOTIDE SEQUENCE [LARGE SCALE GENOMIC DNA]</scope>
    <source>
        <strain evidence="2">cv. IRGC 101232</strain>
    </source>
</reference>
<accession>J3LIX9</accession>
<keyword evidence="3" id="KW-1185">Reference proteome</keyword>
<sequence>MVGMNLRRMEVSVAVAERFGAAAEKAAGSGGCGGDGEDGEQAEEVVPIGEEAGRGLSERPPGLGPTPARPLRRARRHGSASSP</sequence>
<feature type="region of interest" description="Disordered" evidence="1">
    <location>
        <begin position="23"/>
        <end position="83"/>
    </location>
</feature>
<dbReference type="EnsemblPlants" id="OB03G10050.1">
    <property type="protein sequence ID" value="OB03G10050.1"/>
    <property type="gene ID" value="OB03G10050"/>
</dbReference>
<feature type="compositionally biased region" description="Basic residues" evidence="1">
    <location>
        <begin position="70"/>
        <end position="83"/>
    </location>
</feature>
<reference evidence="2" key="2">
    <citation type="submission" date="2013-04" db="UniProtKB">
        <authorList>
            <consortium name="EnsemblPlants"/>
        </authorList>
    </citation>
    <scope>IDENTIFICATION</scope>
</reference>
<dbReference type="Gramene" id="OB03G10050.1">
    <property type="protein sequence ID" value="OB03G10050.1"/>
    <property type="gene ID" value="OB03G10050"/>
</dbReference>
<evidence type="ECO:0000256" key="1">
    <source>
        <dbReference type="SAM" id="MobiDB-lite"/>
    </source>
</evidence>
<evidence type="ECO:0000313" key="3">
    <source>
        <dbReference type="Proteomes" id="UP000006038"/>
    </source>
</evidence>